<dbReference type="EMBL" id="JABSTV010001247">
    <property type="protein sequence ID" value="KAH7973238.1"/>
    <property type="molecule type" value="Genomic_DNA"/>
</dbReference>
<reference evidence="1" key="2">
    <citation type="submission" date="2021-09" db="EMBL/GenBank/DDBJ databases">
        <authorList>
            <person name="Jia N."/>
            <person name="Wang J."/>
            <person name="Shi W."/>
            <person name="Du L."/>
            <person name="Sun Y."/>
            <person name="Zhan W."/>
            <person name="Jiang J."/>
            <person name="Wang Q."/>
            <person name="Zhang B."/>
            <person name="Ji P."/>
            <person name="Sakyi L.B."/>
            <person name="Cui X."/>
            <person name="Yuan T."/>
            <person name="Jiang B."/>
            <person name="Yang W."/>
            <person name="Lam T.T.-Y."/>
            <person name="Chang Q."/>
            <person name="Ding S."/>
            <person name="Wang X."/>
            <person name="Zhu J."/>
            <person name="Ruan X."/>
            <person name="Zhao L."/>
            <person name="Wei J."/>
            <person name="Que T."/>
            <person name="Du C."/>
            <person name="Cheng J."/>
            <person name="Dai P."/>
            <person name="Han X."/>
            <person name="Huang E."/>
            <person name="Gao Y."/>
            <person name="Liu J."/>
            <person name="Shao H."/>
            <person name="Ye R."/>
            <person name="Li L."/>
            <person name="Wei W."/>
            <person name="Wang X."/>
            <person name="Wang C."/>
            <person name="Huo Q."/>
            <person name="Li W."/>
            <person name="Guo W."/>
            <person name="Chen H."/>
            <person name="Chen S."/>
            <person name="Zhou L."/>
            <person name="Zhou L."/>
            <person name="Ni X."/>
            <person name="Tian J."/>
            <person name="Zhou Y."/>
            <person name="Sheng Y."/>
            <person name="Liu T."/>
            <person name="Pan Y."/>
            <person name="Xia L."/>
            <person name="Li J."/>
            <person name="Zhao F."/>
            <person name="Cao W."/>
        </authorList>
    </citation>
    <scope>NUCLEOTIDE SEQUENCE</scope>
    <source>
        <strain evidence="1">Rsan-2018</strain>
        <tissue evidence="1">Larvae</tissue>
    </source>
</reference>
<sequence>MSKLTYSFPFHTLNESEEGQVDSIIKEAYKVTLGLPIGAPTDRLLEIGAHNTCAELKAATLISQRNLHSQTKSGREILIRAGMPPHQRNFDEGLRSCLRR</sequence>
<protein>
    <submittedName>
        <fullName evidence="1">Uncharacterized protein</fullName>
    </submittedName>
</protein>
<accession>A0A9D4QCM2</accession>
<name>A0A9D4QCM2_RHISA</name>
<dbReference type="Proteomes" id="UP000821837">
    <property type="component" value="Chromosome 11"/>
</dbReference>
<evidence type="ECO:0000313" key="1">
    <source>
        <dbReference type="EMBL" id="KAH7973238.1"/>
    </source>
</evidence>
<evidence type="ECO:0000313" key="2">
    <source>
        <dbReference type="Proteomes" id="UP000821837"/>
    </source>
</evidence>
<comment type="caution">
    <text evidence="1">The sequence shown here is derived from an EMBL/GenBank/DDBJ whole genome shotgun (WGS) entry which is preliminary data.</text>
</comment>
<gene>
    <name evidence="1" type="ORF">HPB52_023196</name>
</gene>
<dbReference type="AlphaFoldDB" id="A0A9D4QCM2"/>
<reference evidence="1" key="1">
    <citation type="journal article" date="2020" name="Cell">
        <title>Large-Scale Comparative Analyses of Tick Genomes Elucidate Their Genetic Diversity and Vector Capacities.</title>
        <authorList>
            <consortium name="Tick Genome and Microbiome Consortium (TIGMIC)"/>
            <person name="Jia N."/>
            <person name="Wang J."/>
            <person name="Shi W."/>
            <person name="Du L."/>
            <person name="Sun Y."/>
            <person name="Zhan W."/>
            <person name="Jiang J.F."/>
            <person name="Wang Q."/>
            <person name="Zhang B."/>
            <person name="Ji P."/>
            <person name="Bell-Sakyi L."/>
            <person name="Cui X.M."/>
            <person name="Yuan T.T."/>
            <person name="Jiang B.G."/>
            <person name="Yang W.F."/>
            <person name="Lam T.T."/>
            <person name="Chang Q.C."/>
            <person name="Ding S.J."/>
            <person name="Wang X.J."/>
            <person name="Zhu J.G."/>
            <person name="Ruan X.D."/>
            <person name="Zhao L."/>
            <person name="Wei J.T."/>
            <person name="Ye R.Z."/>
            <person name="Que T.C."/>
            <person name="Du C.H."/>
            <person name="Zhou Y.H."/>
            <person name="Cheng J.X."/>
            <person name="Dai P.F."/>
            <person name="Guo W.B."/>
            <person name="Han X.H."/>
            <person name="Huang E.J."/>
            <person name="Li L.F."/>
            <person name="Wei W."/>
            <person name="Gao Y.C."/>
            <person name="Liu J.Z."/>
            <person name="Shao H.Z."/>
            <person name="Wang X."/>
            <person name="Wang C.C."/>
            <person name="Yang T.C."/>
            <person name="Huo Q.B."/>
            <person name="Li W."/>
            <person name="Chen H.Y."/>
            <person name="Chen S.E."/>
            <person name="Zhou L.G."/>
            <person name="Ni X.B."/>
            <person name="Tian J.H."/>
            <person name="Sheng Y."/>
            <person name="Liu T."/>
            <person name="Pan Y.S."/>
            <person name="Xia L.Y."/>
            <person name="Li J."/>
            <person name="Zhao F."/>
            <person name="Cao W.C."/>
        </authorList>
    </citation>
    <scope>NUCLEOTIDE SEQUENCE</scope>
    <source>
        <strain evidence="1">Rsan-2018</strain>
    </source>
</reference>
<organism evidence="1 2">
    <name type="scientific">Rhipicephalus sanguineus</name>
    <name type="common">Brown dog tick</name>
    <name type="synonym">Ixodes sanguineus</name>
    <dbReference type="NCBI Taxonomy" id="34632"/>
    <lineage>
        <taxon>Eukaryota</taxon>
        <taxon>Metazoa</taxon>
        <taxon>Ecdysozoa</taxon>
        <taxon>Arthropoda</taxon>
        <taxon>Chelicerata</taxon>
        <taxon>Arachnida</taxon>
        <taxon>Acari</taxon>
        <taxon>Parasitiformes</taxon>
        <taxon>Ixodida</taxon>
        <taxon>Ixodoidea</taxon>
        <taxon>Ixodidae</taxon>
        <taxon>Rhipicephalinae</taxon>
        <taxon>Rhipicephalus</taxon>
        <taxon>Rhipicephalus</taxon>
    </lineage>
</organism>
<proteinExistence type="predicted"/>
<keyword evidence="2" id="KW-1185">Reference proteome</keyword>